<dbReference type="AlphaFoldDB" id="A0A2K5DAS1"/>
<keyword evidence="19" id="KW-1185">Reference proteome</keyword>
<dbReference type="Ensembl" id="ENSANAT00000035921.1">
    <property type="protein sequence ID" value="ENSANAP00000018059.1"/>
    <property type="gene ID" value="ENSANAG00000026901.1"/>
</dbReference>
<dbReference type="GeneID" id="105734057"/>
<dbReference type="InterPro" id="IPR018378">
    <property type="entry name" value="C-type_lectin_CS"/>
</dbReference>
<keyword evidence="4 16" id="KW-0812">Transmembrane</keyword>
<evidence type="ECO:0000256" key="6">
    <source>
        <dbReference type="ARBA" id="ARBA00022734"/>
    </source>
</evidence>
<dbReference type="RefSeq" id="XP_012332178.1">
    <property type="nucleotide sequence ID" value="XM_012476755.3"/>
</dbReference>
<dbReference type="SMART" id="SM00034">
    <property type="entry name" value="CLECT"/>
    <property type="match status" value="1"/>
</dbReference>
<evidence type="ECO:0000256" key="7">
    <source>
        <dbReference type="ARBA" id="ARBA00022837"/>
    </source>
</evidence>
<keyword evidence="5" id="KW-0479">Metal-binding</keyword>
<name>A0A2K5DAS1_AOTNA</name>
<evidence type="ECO:0000256" key="5">
    <source>
        <dbReference type="ARBA" id="ARBA00022723"/>
    </source>
</evidence>
<dbReference type="GO" id="GO:0005509">
    <property type="term" value="F:calcium ion binding"/>
    <property type="evidence" value="ECO:0007669"/>
    <property type="project" value="Ensembl"/>
</dbReference>
<evidence type="ECO:0000256" key="16">
    <source>
        <dbReference type="SAM" id="Phobius"/>
    </source>
</evidence>
<evidence type="ECO:0000256" key="4">
    <source>
        <dbReference type="ARBA" id="ARBA00022692"/>
    </source>
</evidence>
<feature type="domain" description="C-type lectin" evidence="17">
    <location>
        <begin position="111"/>
        <end position="229"/>
    </location>
</feature>
<keyword evidence="2" id="KW-1003">Cell membrane</keyword>
<dbReference type="InterPro" id="IPR033989">
    <property type="entry name" value="CD209-like_CTLD"/>
</dbReference>
<dbReference type="Gene3D" id="3.10.100.10">
    <property type="entry name" value="Mannose-Binding Protein A, subunit A"/>
    <property type="match status" value="1"/>
</dbReference>
<keyword evidence="11" id="KW-1064">Adaptive immunity</keyword>
<dbReference type="PROSITE" id="PS00615">
    <property type="entry name" value="C_TYPE_LECTIN_1"/>
    <property type="match status" value="1"/>
</dbReference>
<dbReference type="GO" id="GO:0002470">
    <property type="term" value="P:plasmacytoid dendritic cell antigen processing and presentation"/>
    <property type="evidence" value="ECO:0007669"/>
    <property type="project" value="Ensembl"/>
</dbReference>
<evidence type="ECO:0000256" key="14">
    <source>
        <dbReference type="ARBA" id="ARBA00023180"/>
    </source>
</evidence>
<accession>A0A2K5DAS1</accession>
<keyword evidence="9" id="KW-0735">Signal-anchor</keyword>
<dbReference type="Proteomes" id="UP000233020">
    <property type="component" value="Unplaced"/>
</dbReference>
<keyword evidence="10 16" id="KW-1133">Transmembrane helix</keyword>
<reference evidence="18" key="2">
    <citation type="submission" date="2025-09" db="UniProtKB">
        <authorList>
            <consortium name="Ensembl"/>
        </authorList>
    </citation>
    <scope>IDENTIFICATION</scope>
</reference>
<protein>
    <submittedName>
        <fullName evidence="18">C-type lectin domain family 4 member A</fullName>
    </submittedName>
</protein>
<feature type="compositionally biased region" description="Low complexity" evidence="15">
    <location>
        <begin position="16"/>
        <end position="29"/>
    </location>
</feature>
<evidence type="ECO:0000256" key="13">
    <source>
        <dbReference type="ARBA" id="ARBA00023157"/>
    </source>
</evidence>
<evidence type="ECO:0000256" key="3">
    <source>
        <dbReference type="ARBA" id="ARBA00022588"/>
    </source>
</evidence>
<dbReference type="GO" id="GO:0005537">
    <property type="term" value="F:D-mannose binding"/>
    <property type="evidence" value="ECO:0007669"/>
    <property type="project" value="Ensembl"/>
</dbReference>
<evidence type="ECO:0000256" key="15">
    <source>
        <dbReference type="SAM" id="MobiDB-lite"/>
    </source>
</evidence>
<dbReference type="Pfam" id="PF00059">
    <property type="entry name" value="Lectin_C"/>
    <property type="match status" value="1"/>
</dbReference>
<keyword evidence="7" id="KW-0106">Calcium</keyword>
<dbReference type="GeneTree" id="ENSGT00940000158835"/>
<feature type="region of interest" description="Disordered" evidence="15">
    <location>
        <begin position="16"/>
        <end position="35"/>
    </location>
</feature>
<keyword evidence="13" id="KW-1015">Disulfide bond</keyword>
<dbReference type="PANTHER" id="PTHR46746">
    <property type="entry name" value="KILLER CELL LECTIN-LIKE RECEPTOR SUBFAMILY F MEMBER 2"/>
    <property type="match status" value="1"/>
</dbReference>
<evidence type="ECO:0000313" key="18">
    <source>
        <dbReference type="Ensembl" id="ENSANAP00000018059.1"/>
    </source>
</evidence>
<keyword evidence="12 16" id="KW-0472">Membrane</keyword>
<dbReference type="GO" id="GO:0045087">
    <property type="term" value="P:innate immune response"/>
    <property type="evidence" value="ECO:0007669"/>
    <property type="project" value="UniProtKB-KW"/>
</dbReference>
<dbReference type="STRING" id="37293.ENSANAP00000018059"/>
<sequence length="235" mass="27417">MTSEITYAEVRFNNESKSSGLNSSAASKARTAPHKSNTGFPKLLCASLLMLLLLMAISFFIAFVIFFQKYSQLLEKKTTKDVVHTTLECVKKNMTTEETAWNCCPKNWKSFSSNCYFISTESASWQESEKNCARMEAHLLVINTQEEQKFIFQNLEKKYAYFVGLSDPEGQRRWQWVDQTPYNESSTFWHQDEPSDMNERCVMLNFRYYHGSWGWNDVSCDDLQRSVCEMMKIHL</sequence>
<dbReference type="PANTHER" id="PTHR46746:SF9">
    <property type="entry name" value="CD209 ANTIGEN-LIKE PROTEIN C-LIKE"/>
    <property type="match status" value="1"/>
</dbReference>
<dbReference type="InterPro" id="IPR016186">
    <property type="entry name" value="C-type_lectin-like/link_sf"/>
</dbReference>
<dbReference type="GO" id="GO:0036037">
    <property type="term" value="P:CD8-positive, alpha-beta T cell activation"/>
    <property type="evidence" value="ECO:0007669"/>
    <property type="project" value="Ensembl"/>
</dbReference>
<keyword evidence="3" id="KW-0399">Innate immunity</keyword>
<dbReference type="GO" id="GO:0002250">
    <property type="term" value="P:adaptive immune response"/>
    <property type="evidence" value="ECO:0007669"/>
    <property type="project" value="UniProtKB-KW"/>
</dbReference>
<gene>
    <name evidence="18" type="primary">CLEC4A</name>
</gene>
<evidence type="ECO:0000256" key="8">
    <source>
        <dbReference type="ARBA" id="ARBA00022859"/>
    </source>
</evidence>
<dbReference type="OrthoDB" id="2142683at2759"/>
<feature type="transmembrane region" description="Helical" evidence="16">
    <location>
        <begin position="46"/>
        <end position="67"/>
    </location>
</feature>
<reference evidence="18" key="1">
    <citation type="submission" date="2025-08" db="UniProtKB">
        <authorList>
            <consortium name="Ensembl"/>
        </authorList>
    </citation>
    <scope>IDENTIFICATION</scope>
</reference>
<organism evidence="18 19">
    <name type="scientific">Aotus nancymaae</name>
    <name type="common">Ma's night monkey</name>
    <dbReference type="NCBI Taxonomy" id="37293"/>
    <lineage>
        <taxon>Eukaryota</taxon>
        <taxon>Metazoa</taxon>
        <taxon>Chordata</taxon>
        <taxon>Craniata</taxon>
        <taxon>Vertebrata</taxon>
        <taxon>Euteleostomi</taxon>
        <taxon>Mammalia</taxon>
        <taxon>Eutheria</taxon>
        <taxon>Euarchontoglires</taxon>
        <taxon>Primates</taxon>
        <taxon>Haplorrhini</taxon>
        <taxon>Platyrrhini</taxon>
        <taxon>Aotidae</taxon>
        <taxon>Aotus</taxon>
    </lineage>
</organism>
<dbReference type="InterPro" id="IPR001304">
    <property type="entry name" value="C-type_lectin-like"/>
</dbReference>
<evidence type="ECO:0000256" key="1">
    <source>
        <dbReference type="ARBA" id="ARBA00004401"/>
    </source>
</evidence>
<evidence type="ECO:0000259" key="17">
    <source>
        <dbReference type="PROSITE" id="PS50041"/>
    </source>
</evidence>
<dbReference type="GO" id="GO:0042590">
    <property type="term" value="P:antigen processing and presentation of exogenous peptide antigen via MHC class I"/>
    <property type="evidence" value="ECO:0007669"/>
    <property type="project" value="Ensembl"/>
</dbReference>
<dbReference type="InterPro" id="IPR051379">
    <property type="entry name" value="C-type_Lectin_Receptor_IMM"/>
</dbReference>
<evidence type="ECO:0000256" key="2">
    <source>
        <dbReference type="ARBA" id="ARBA00022475"/>
    </source>
</evidence>
<evidence type="ECO:0000256" key="12">
    <source>
        <dbReference type="ARBA" id="ARBA00023136"/>
    </source>
</evidence>
<evidence type="ECO:0000256" key="10">
    <source>
        <dbReference type="ARBA" id="ARBA00022989"/>
    </source>
</evidence>
<keyword evidence="14" id="KW-0325">Glycoprotein</keyword>
<dbReference type="GO" id="GO:0005886">
    <property type="term" value="C:plasma membrane"/>
    <property type="evidence" value="ECO:0007669"/>
    <property type="project" value="UniProtKB-SubCell"/>
</dbReference>
<evidence type="ECO:0000313" key="19">
    <source>
        <dbReference type="Proteomes" id="UP000233020"/>
    </source>
</evidence>
<dbReference type="PROSITE" id="PS50041">
    <property type="entry name" value="C_TYPE_LECTIN_2"/>
    <property type="match status" value="1"/>
</dbReference>
<keyword evidence="8" id="KW-0391">Immunity</keyword>
<evidence type="ECO:0000256" key="9">
    <source>
        <dbReference type="ARBA" id="ARBA00022968"/>
    </source>
</evidence>
<dbReference type="GO" id="GO:0032720">
    <property type="term" value="P:negative regulation of tumor necrosis factor production"/>
    <property type="evidence" value="ECO:0007669"/>
    <property type="project" value="Ensembl"/>
</dbReference>
<evidence type="ECO:0000256" key="11">
    <source>
        <dbReference type="ARBA" id="ARBA00023130"/>
    </source>
</evidence>
<comment type="subcellular location">
    <subcellularLocation>
        <location evidence="1">Cell membrane</location>
        <topology evidence="1">Single-pass type II membrane protein</topology>
    </subcellularLocation>
</comment>
<dbReference type="SUPFAM" id="SSF56436">
    <property type="entry name" value="C-type lectin-like"/>
    <property type="match status" value="1"/>
</dbReference>
<proteinExistence type="predicted"/>
<keyword evidence="6" id="KW-0430">Lectin</keyword>
<dbReference type="CTD" id="50856"/>
<dbReference type="InterPro" id="IPR016187">
    <property type="entry name" value="CTDL_fold"/>
</dbReference>
<dbReference type="FunFam" id="3.10.100.10:FF:000024">
    <property type="entry name" value="C-type lectin domain family 4 member A"/>
    <property type="match status" value="1"/>
</dbReference>
<dbReference type="CDD" id="cd03590">
    <property type="entry name" value="CLECT_DC-SIGN_like"/>
    <property type="match status" value="1"/>
</dbReference>